<dbReference type="Proteomes" id="UP000541535">
    <property type="component" value="Unassembled WGS sequence"/>
</dbReference>
<gene>
    <name evidence="1" type="ORF">FHS03_000344</name>
</gene>
<evidence type="ECO:0000313" key="1">
    <source>
        <dbReference type="EMBL" id="MBB3117325.1"/>
    </source>
</evidence>
<evidence type="ECO:0000313" key="2">
    <source>
        <dbReference type="Proteomes" id="UP000541535"/>
    </source>
</evidence>
<keyword evidence="2" id="KW-1185">Reference proteome</keyword>
<evidence type="ECO:0008006" key="3">
    <source>
        <dbReference type="Google" id="ProtNLM"/>
    </source>
</evidence>
<dbReference type="EMBL" id="JACHXD010000001">
    <property type="protein sequence ID" value="MBB3117325.1"/>
    <property type="molecule type" value="Genomic_DNA"/>
</dbReference>
<reference evidence="1 2" key="1">
    <citation type="submission" date="2020-08" db="EMBL/GenBank/DDBJ databases">
        <title>Genomic Encyclopedia of Type Strains, Phase III (KMG-III): the genomes of soil and plant-associated and newly described type strains.</title>
        <authorList>
            <person name="Whitman W."/>
        </authorList>
    </citation>
    <scope>NUCLEOTIDE SEQUENCE [LARGE SCALE GENOMIC DNA]</scope>
    <source>
        <strain evidence="1 2">CECT 8897</strain>
    </source>
</reference>
<dbReference type="RefSeq" id="WP_183439287.1">
    <property type="nucleotide sequence ID" value="NZ_JACHXD010000001.1"/>
</dbReference>
<accession>A0A7W5B704</accession>
<name>A0A7W5B704_9BURK</name>
<sequence length="111" mass="12008">MKIAAMLRHWPRAQLEVGGRLTLEMAQESVPGKSTPGMALGLRPRESARLALDGALRVRCVAGILWIVGADCEDHILQAGQAALLSKHGLHHLSSLTRDAPVTFELRLEPA</sequence>
<comment type="caution">
    <text evidence="1">The sequence shown here is derived from an EMBL/GenBank/DDBJ whole genome shotgun (WGS) entry which is preliminary data.</text>
</comment>
<dbReference type="AlphaFoldDB" id="A0A7W5B704"/>
<organism evidence="1 2">
    <name type="scientific">Pseudoduganella violacea</name>
    <dbReference type="NCBI Taxonomy" id="1715466"/>
    <lineage>
        <taxon>Bacteria</taxon>
        <taxon>Pseudomonadati</taxon>
        <taxon>Pseudomonadota</taxon>
        <taxon>Betaproteobacteria</taxon>
        <taxon>Burkholderiales</taxon>
        <taxon>Oxalobacteraceae</taxon>
        <taxon>Telluria group</taxon>
        <taxon>Pseudoduganella</taxon>
    </lineage>
</organism>
<proteinExistence type="predicted"/>
<protein>
    <recommendedName>
        <fullName evidence="3">AraC family transcriptional regulator</fullName>
    </recommendedName>
</protein>